<name>A0ABV3WUG4_9HYPH</name>
<dbReference type="InterPro" id="IPR037165">
    <property type="entry name" value="AldOxase/xan_DH_Mopterin-bd_sf"/>
</dbReference>
<dbReference type="InterPro" id="IPR019546">
    <property type="entry name" value="TAT_signal_bac_arc"/>
</dbReference>
<dbReference type="PIRSF" id="PIRSF036389">
    <property type="entry name" value="IOR_B"/>
    <property type="match status" value="1"/>
</dbReference>
<gene>
    <name evidence="3" type="ORF">V1479_13470</name>
</gene>
<dbReference type="Pfam" id="PF02738">
    <property type="entry name" value="MoCoBD_1"/>
    <property type="match status" value="1"/>
</dbReference>
<dbReference type="Pfam" id="PF20256">
    <property type="entry name" value="MoCoBD_2"/>
    <property type="match status" value="2"/>
</dbReference>
<dbReference type="PANTHER" id="PTHR47495">
    <property type="entry name" value="ALDEHYDE DEHYDROGENASE"/>
    <property type="match status" value="1"/>
</dbReference>
<dbReference type="InterPro" id="IPR052516">
    <property type="entry name" value="N-heterocyclic_Hydroxylase"/>
</dbReference>
<keyword evidence="1" id="KW-0472">Membrane</keyword>
<dbReference type="Gene3D" id="3.90.1170.50">
    <property type="entry name" value="Aldehyde oxidase/xanthine dehydrogenase, a/b hammerhead"/>
    <property type="match status" value="1"/>
</dbReference>
<dbReference type="SMART" id="SM01008">
    <property type="entry name" value="Ald_Xan_dh_C"/>
    <property type="match status" value="1"/>
</dbReference>
<dbReference type="RefSeq" id="WP_368803348.1">
    <property type="nucleotide sequence ID" value="NZ_JAZHFV010000004.1"/>
</dbReference>
<dbReference type="Proteomes" id="UP001559025">
    <property type="component" value="Unassembled WGS sequence"/>
</dbReference>
<comment type="caution">
    <text evidence="3">The sequence shown here is derived from an EMBL/GenBank/DDBJ whole genome shotgun (WGS) entry which is preliminary data.</text>
</comment>
<dbReference type="SUPFAM" id="SSF54665">
    <property type="entry name" value="CO dehydrogenase molybdoprotein N-domain-like"/>
    <property type="match status" value="1"/>
</dbReference>
<dbReference type="InterPro" id="IPR046867">
    <property type="entry name" value="AldOxase/xan_DH_MoCoBD2"/>
</dbReference>
<dbReference type="PROSITE" id="PS51318">
    <property type="entry name" value="TAT"/>
    <property type="match status" value="1"/>
</dbReference>
<dbReference type="InterPro" id="IPR000674">
    <property type="entry name" value="Ald_Oxase/Xan_DH_a/b"/>
</dbReference>
<keyword evidence="4" id="KW-1185">Reference proteome</keyword>
<dbReference type="InterPro" id="IPR006311">
    <property type="entry name" value="TAT_signal"/>
</dbReference>
<reference evidence="3 4" key="1">
    <citation type="submission" date="2024-01" db="EMBL/GenBank/DDBJ databases">
        <title>New evidence supports the origin of RcGTA from prophage.</title>
        <authorList>
            <person name="Xu Y."/>
            <person name="Liu B."/>
            <person name="Chen F."/>
        </authorList>
    </citation>
    <scope>NUCLEOTIDE SEQUENCE [LARGE SCALE GENOMIC DNA]</scope>
    <source>
        <strain evidence="3 4">CBW1107-2</strain>
    </source>
</reference>
<dbReference type="SUPFAM" id="SSF56003">
    <property type="entry name" value="Molybdenum cofactor-binding domain"/>
    <property type="match status" value="2"/>
</dbReference>
<dbReference type="Gene3D" id="3.30.365.10">
    <property type="entry name" value="Aldehyde oxidase/xanthine dehydrogenase, molybdopterin binding domain"/>
    <property type="match status" value="4"/>
</dbReference>
<dbReference type="PROSITE" id="PS00430">
    <property type="entry name" value="TONB_DEPENDENT_REC_1"/>
    <property type="match status" value="1"/>
</dbReference>
<dbReference type="InterPro" id="IPR008274">
    <property type="entry name" value="AldOxase/xan_DH_MoCoBD1"/>
</dbReference>
<feature type="domain" description="Aldehyde oxidase/xanthine dehydrogenase a/b hammerhead" evidence="2">
    <location>
        <begin position="242"/>
        <end position="324"/>
    </location>
</feature>
<dbReference type="PANTHER" id="PTHR47495:SF2">
    <property type="entry name" value="ALDEHYDE DEHYDROGENASE"/>
    <property type="match status" value="1"/>
</dbReference>
<keyword evidence="1" id="KW-0812">Transmembrane</keyword>
<evidence type="ECO:0000313" key="3">
    <source>
        <dbReference type="EMBL" id="MEX4008318.1"/>
    </source>
</evidence>
<evidence type="ECO:0000313" key="4">
    <source>
        <dbReference type="Proteomes" id="UP001559025"/>
    </source>
</evidence>
<dbReference type="InterPro" id="IPR010916">
    <property type="entry name" value="TonB_box_CS"/>
</dbReference>
<protein>
    <submittedName>
        <fullName evidence="3">Molybdopterin cofactor-binding domain-containing protein</fullName>
    </submittedName>
</protein>
<sequence length="758" mass="80909">MSRLGTITRRTFLGLAAVAAGGIAVGYYYYRKPYPNPLEDGLAEGEVTFNPYVKIGTDETITVIAPRAEMGQGISTTLAAFVAEELDVTLDRVRVEHGPASYAYYNAALLEEGGGFNFWDDSFTAETVRGMMGGAGKMLGLQATGGSTAARDGFDRMRQAGAAARTMLIDAAAARLGVAATELETENGTIVHEASGRSLTYGSVATDAAELSPPSEVRLREPAQWKLLGKPQPRVDMLDKVTGAPIFGIDIREPDMLFATVRMSPVFGAKPIRSDLTAAEAMPGVVKIVPIESTYGSGFGVIAENTWAAFKAAEAIDVEWGEPAYPATHDAIVAMIADAARSGDAAAMRDDGDVDVAFADAPPERVIEAEYSVPYLAHAPMEPMNCTARLKDGVLDVWAPNQMPVLVRWFCSDIAGVPGERTNVHTTSMGGAFGRRGELDYALYATILAKETDGRPVQVTWTREEDMRRGVYRPASAGLFRARIGDDGLPVAVDMRIAAQNMMASLTSRLFPSLPAGGSDPAITDGSRNQPYTIPNYRVSEIQVPLTIPVSFWRSVGNSVNGFFHEAFMDEIAHAGGIDPVEMRRKLMADFPAAVAVVDKVAEMSGWGEPLPEGKARGFAFTLSFGSWCGQVVQIADTPAGIKLEKMWIAVDVGTALDPGIIETQMTSGAVFGLSAAMGQELTFTDGKVDQSNFHDFDAVRMHQAPAFEVAILQNFHKMGGVGEVGTPPAAPALANAIFALTGKRIRSLPLGKEVAFA</sequence>
<keyword evidence="1" id="KW-1133">Transmembrane helix</keyword>
<dbReference type="NCBIfam" id="TIGR01409">
    <property type="entry name" value="TAT_signal_seq"/>
    <property type="match status" value="1"/>
</dbReference>
<dbReference type="EMBL" id="JAZHFV010000004">
    <property type="protein sequence ID" value="MEX4008318.1"/>
    <property type="molecule type" value="Genomic_DNA"/>
</dbReference>
<evidence type="ECO:0000256" key="1">
    <source>
        <dbReference type="SAM" id="Phobius"/>
    </source>
</evidence>
<dbReference type="InterPro" id="IPR012368">
    <property type="entry name" value="OxRdtase_Mopterin-bd_su_IorB"/>
</dbReference>
<accession>A0ABV3WUG4</accession>
<feature type="transmembrane region" description="Helical" evidence="1">
    <location>
        <begin position="12"/>
        <end position="30"/>
    </location>
</feature>
<evidence type="ECO:0000259" key="2">
    <source>
        <dbReference type="SMART" id="SM01008"/>
    </source>
</evidence>
<dbReference type="InterPro" id="IPR036856">
    <property type="entry name" value="Ald_Oxase/Xan_DH_a/b_sf"/>
</dbReference>
<proteinExistence type="predicted"/>
<organism evidence="3 4">
    <name type="scientific">Neoaquamicrobium sediminum</name>
    <dbReference type="NCBI Taxonomy" id="1849104"/>
    <lineage>
        <taxon>Bacteria</taxon>
        <taxon>Pseudomonadati</taxon>
        <taxon>Pseudomonadota</taxon>
        <taxon>Alphaproteobacteria</taxon>
        <taxon>Hyphomicrobiales</taxon>
        <taxon>Phyllobacteriaceae</taxon>
        <taxon>Neoaquamicrobium</taxon>
    </lineage>
</organism>